<dbReference type="AlphaFoldDB" id="A0A255ZRM7"/>
<name>A0A255ZRM7_9FLAO</name>
<keyword evidence="3" id="KW-1185">Reference proteome</keyword>
<protein>
    <recommendedName>
        <fullName evidence="4">Chromosome partitioning protein ParA</fullName>
    </recommendedName>
</protein>
<dbReference type="RefSeq" id="WP_094486609.1">
    <property type="nucleotide sequence ID" value="NZ_NOXX01000202.1"/>
</dbReference>
<dbReference type="EMBL" id="NOXX01000202">
    <property type="protein sequence ID" value="OYQ43535.1"/>
    <property type="molecule type" value="Genomic_DNA"/>
</dbReference>
<proteinExistence type="predicted"/>
<gene>
    <name evidence="2" type="ORF">CHX27_09850</name>
</gene>
<dbReference type="OrthoDB" id="1115172at2"/>
<evidence type="ECO:0000313" key="3">
    <source>
        <dbReference type="Proteomes" id="UP000216035"/>
    </source>
</evidence>
<organism evidence="2 3">
    <name type="scientific">Flavobacterium aurantiibacter</name>
    <dbReference type="NCBI Taxonomy" id="2023067"/>
    <lineage>
        <taxon>Bacteria</taxon>
        <taxon>Pseudomonadati</taxon>
        <taxon>Bacteroidota</taxon>
        <taxon>Flavobacteriia</taxon>
        <taxon>Flavobacteriales</taxon>
        <taxon>Flavobacteriaceae</taxon>
        <taxon>Flavobacterium</taxon>
    </lineage>
</organism>
<dbReference type="Proteomes" id="UP000216035">
    <property type="component" value="Unassembled WGS sequence"/>
</dbReference>
<sequence length="296" mass="33077">MDTQRSNSSLKAVVVILALLLIASLAYIFKMTSDAKTLETEIVDVKSEKNALLDSLAVQKGIYDKAIEEKTELSDELIAERDKVVQLIEDLKKSKGDAAALRQFKTRYNDLQAKFKALIAENETLKKANEELTQQRDSTVVALGEQKKYNDTLVVQNENLAKTVEKGSKIVVMNLRTQAIKQRSSGKQIETEKASRADKLKVCFALAANAIAKSGSRTYYVQIIDSKNNVLGDKKTETFGDASLTYSFTTTVEYNNEAVDICEYLDAKGKDFEKGTYYVNIFDKNELLSKTTFSLK</sequence>
<evidence type="ECO:0008006" key="4">
    <source>
        <dbReference type="Google" id="ProtNLM"/>
    </source>
</evidence>
<keyword evidence="1" id="KW-0175">Coiled coil</keyword>
<accession>A0A255ZRM7</accession>
<evidence type="ECO:0000313" key="2">
    <source>
        <dbReference type="EMBL" id="OYQ43535.1"/>
    </source>
</evidence>
<evidence type="ECO:0000256" key="1">
    <source>
        <dbReference type="SAM" id="Coils"/>
    </source>
</evidence>
<feature type="coiled-coil region" evidence="1">
    <location>
        <begin position="35"/>
        <end position="138"/>
    </location>
</feature>
<comment type="caution">
    <text evidence="2">The sequence shown here is derived from an EMBL/GenBank/DDBJ whole genome shotgun (WGS) entry which is preliminary data.</text>
</comment>
<reference evidence="2 3" key="1">
    <citation type="submission" date="2017-07" db="EMBL/GenBank/DDBJ databases">
        <title>Flavobacterium cyanobacteriorum sp. nov., isolated from cyanobacterial aggregates in a eutrophic lake.</title>
        <authorList>
            <person name="Cai H."/>
        </authorList>
    </citation>
    <scope>NUCLEOTIDE SEQUENCE [LARGE SCALE GENOMIC DNA]</scope>
    <source>
        <strain evidence="2 3">TH167</strain>
    </source>
</reference>